<name>A0A5B7FNI0_PORTR</name>
<dbReference type="EMBL" id="VSRR010007293">
    <property type="protein sequence ID" value="MPC46613.1"/>
    <property type="molecule type" value="Genomic_DNA"/>
</dbReference>
<feature type="region of interest" description="Disordered" evidence="1">
    <location>
        <begin position="1"/>
        <end position="64"/>
    </location>
</feature>
<sequence length="64" mass="6504">MPTKDSASTIIAGARNATQDLQSTPTSVEHSPIAPPGKASTQSLKDSSRSSSTMAIGTATSSQR</sequence>
<keyword evidence="3" id="KW-1185">Reference proteome</keyword>
<reference evidence="2 3" key="1">
    <citation type="submission" date="2019-05" db="EMBL/GenBank/DDBJ databases">
        <title>Another draft genome of Portunus trituberculatus and its Hox gene families provides insights of decapod evolution.</title>
        <authorList>
            <person name="Jeong J.-H."/>
            <person name="Song I."/>
            <person name="Kim S."/>
            <person name="Choi T."/>
            <person name="Kim D."/>
            <person name="Ryu S."/>
            <person name="Kim W."/>
        </authorList>
    </citation>
    <scope>NUCLEOTIDE SEQUENCE [LARGE SCALE GENOMIC DNA]</scope>
    <source>
        <tissue evidence="2">Muscle</tissue>
    </source>
</reference>
<feature type="compositionally biased region" description="Polar residues" evidence="1">
    <location>
        <begin position="16"/>
        <end position="29"/>
    </location>
</feature>
<evidence type="ECO:0000313" key="3">
    <source>
        <dbReference type="Proteomes" id="UP000324222"/>
    </source>
</evidence>
<accession>A0A5B7FNI0</accession>
<comment type="caution">
    <text evidence="2">The sequence shown here is derived from an EMBL/GenBank/DDBJ whole genome shotgun (WGS) entry which is preliminary data.</text>
</comment>
<organism evidence="2 3">
    <name type="scientific">Portunus trituberculatus</name>
    <name type="common">Swimming crab</name>
    <name type="synonym">Neptunus trituberculatus</name>
    <dbReference type="NCBI Taxonomy" id="210409"/>
    <lineage>
        <taxon>Eukaryota</taxon>
        <taxon>Metazoa</taxon>
        <taxon>Ecdysozoa</taxon>
        <taxon>Arthropoda</taxon>
        <taxon>Crustacea</taxon>
        <taxon>Multicrustacea</taxon>
        <taxon>Malacostraca</taxon>
        <taxon>Eumalacostraca</taxon>
        <taxon>Eucarida</taxon>
        <taxon>Decapoda</taxon>
        <taxon>Pleocyemata</taxon>
        <taxon>Brachyura</taxon>
        <taxon>Eubrachyura</taxon>
        <taxon>Portunoidea</taxon>
        <taxon>Portunidae</taxon>
        <taxon>Portuninae</taxon>
        <taxon>Portunus</taxon>
    </lineage>
</organism>
<dbReference type="AlphaFoldDB" id="A0A5B7FNI0"/>
<feature type="compositionally biased region" description="Polar residues" evidence="1">
    <location>
        <begin position="39"/>
        <end position="64"/>
    </location>
</feature>
<evidence type="ECO:0000256" key="1">
    <source>
        <dbReference type="SAM" id="MobiDB-lite"/>
    </source>
</evidence>
<evidence type="ECO:0000313" key="2">
    <source>
        <dbReference type="EMBL" id="MPC46613.1"/>
    </source>
</evidence>
<proteinExistence type="predicted"/>
<protein>
    <submittedName>
        <fullName evidence="2">Uncharacterized protein</fullName>
    </submittedName>
</protein>
<dbReference type="Proteomes" id="UP000324222">
    <property type="component" value="Unassembled WGS sequence"/>
</dbReference>
<gene>
    <name evidence="2" type="ORF">E2C01_040335</name>
</gene>